<dbReference type="RefSeq" id="WP_123896694.1">
    <property type="nucleotide sequence ID" value="NZ_RPFJ01000005.1"/>
</dbReference>
<dbReference type="InterPro" id="IPR002692">
    <property type="entry name" value="S45"/>
</dbReference>
<dbReference type="InterPro" id="IPR023343">
    <property type="entry name" value="Penicillin_amidase_dom1"/>
</dbReference>
<organism evidence="7 8">
    <name type="scientific">Aureibaculum marinum</name>
    <dbReference type="NCBI Taxonomy" id="2487930"/>
    <lineage>
        <taxon>Bacteria</taxon>
        <taxon>Pseudomonadati</taxon>
        <taxon>Bacteroidota</taxon>
        <taxon>Flavobacteriia</taxon>
        <taxon>Flavobacteriales</taxon>
        <taxon>Flavobacteriaceae</taxon>
        <taxon>Aureibaculum</taxon>
    </lineage>
</organism>
<dbReference type="Gene3D" id="1.10.1400.10">
    <property type="match status" value="1"/>
</dbReference>
<feature type="active site" description="Nucleophile" evidence="4">
    <location>
        <position position="247"/>
    </location>
</feature>
<evidence type="ECO:0000256" key="5">
    <source>
        <dbReference type="PIRSR" id="PIRSR001227-2"/>
    </source>
</evidence>
<keyword evidence="5" id="KW-0106">Calcium</keyword>
<feature type="transmembrane region" description="Helical" evidence="6">
    <location>
        <begin position="7"/>
        <end position="26"/>
    </location>
</feature>
<feature type="binding site" evidence="5">
    <location>
        <position position="322"/>
    </location>
    <ligand>
        <name>Ca(2+)</name>
        <dbReference type="ChEBI" id="CHEBI:29108"/>
    </ligand>
</feature>
<sequence length="793" mass="90516">MRIVKKLLKYVIIFIILVVICAYFFIQHLKPTYEGELNLASLSDKVEVYYDDYGVPHIYAQNELDARRALGYVHAQDRLWQMEVIRRLAAGRLSELFGEKLVRTDKFFSGLGIEEASAKTIANLDKNTEAYKQTIAYLDGINQFIKKGPKPIEFYLLGLDKEEYTLTDVYNVFGYMAFSFAIAHKTDPLLTEIQEKLGADYLEELNIPIYKNSTLLKNEVNPILEKDLAQAVTDIYNNVPVQPFIGSNSWVIGAKKTKKGKVILANDPHIKFGQPSVWYQSHIKTPNYEMYGYNLALTPFPLLAHNRDYAYGITMFENDDVDFYFEINNPENENEYKTPNGYETYKVIDKEIKVKNSESVSYQIKVSKHGPIMNDIIDHISDEQPIAMSWIYTQLPNKLLEACYGLSHAKSLYGFKEATALIHAPGLNLMYGDVDDNIAWFAAAKLYKLNDSVNTKVILDGASGSDEIIEYLDFTQNPQAINPKSNYVYSANNQPDTIAGVLYPGYYLPEDRAKRIVQFLEAKNDFTKQDVMEMINDVTSAVTPTIVENALSSIKAEDFNDDEKKAIQILQNWDGSYHLNSVAPTIYNRFLYEFLGNTFEDEMVESFELFLNSRVQRKINAVQMAKDSSIWWDDVTTENRVETKRDIVTKSIKDAISFLEKQLGNSPKQWTWNRVHTLEHNHPMGEIAALRKYFNVGPFEINGGSEVINNLTFNLDSTGYYKVTAGPSTRRVIDFSDIENSTTILPTGQSGNVLSPHYKDQAKMYTNGDFVPMLLNEDKIKGFKTKLVFKVDN</sequence>
<dbReference type="Proteomes" id="UP000270856">
    <property type="component" value="Unassembled WGS sequence"/>
</dbReference>
<dbReference type="OrthoDB" id="9759796at2"/>
<dbReference type="InterPro" id="IPR014395">
    <property type="entry name" value="Pen/GL7ACA/AHL_acylase"/>
</dbReference>
<evidence type="ECO:0000256" key="6">
    <source>
        <dbReference type="SAM" id="Phobius"/>
    </source>
</evidence>
<protein>
    <submittedName>
        <fullName evidence="7">Penicillin acylase family protein</fullName>
    </submittedName>
</protein>
<dbReference type="EMBL" id="RPFJ01000005">
    <property type="protein sequence ID" value="RPD99028.1"/>
    <property type="molecule type" value="Genomic_DNA"/>
</dbReference>
<dbReference type="PANTHER" id="PTHR34218:SF5">
    <property type="entry name" value="PENICILLIN ACYLASE FAMILY PROTEIN"/>
    <property type="match status" value="1"/>
</dbReference>
<name>A0A3N4NXS0_9FLAO</name>
<keyword evidence="5" id="KW-0479">Metal-binding</keyword>
<keyword evidence="6" id="KW-0472">Membrane</keyword>
<dbReference type="PIRSF" id="PIRSF001227">
    <property type="entry name" value="Pen_acylase"/>
    <property type="match status" value="1"/>
</dbReference>
<comment type="caution">
    <text evidence="7">The sequence shown here is derived from an EMBL/GenBank/DDBJ whole genome shotgun (WGS) entry which is preliminary data.</text>
</comment>
<dbReference type="AlphaFoldDB" id="A0A3N4NXS0"/>
<proteinExistence type="inferred from homology"/>
<dbReference type="GO" id="GO:0046872">
    <property type="term" value="F:metal ion binding"/>
    <property type="evidence" value="ECO:0007669"/>
    <property type="project" value="UniProtKB-KW"/>
</dbReference>
<dbReference type="Gene3D" id="3.60.20.10">
    <property type="entry name" value="Glutamine Phosphoribosylpyrophosphate, subunit 1, domain 1"/>
    <property type="match status" value="1"/>
</dbReference>
<evidence type="ECO:0000256" key="1">
    <source>
        <dbReference type="ARBA" id="ARBA00006586"/>
    </source>
</evidence>
<dbReference type="Gene3D" id="1.10.439.10">
    <property type="entry name" value="Penicillin Amidohydrolase, domain 1"/>
    <property type="match status" value="1"/>
</dbReference>
<dbReference type="InterPro" id="IPR043146">
    <property type="entry name" value="Penicillin_amidase_N_B-knob"/>
</dbReference>
<keyword evidence="6" id="KW-0812">Transmembrane</keyword>
<gene>
    <name evidence="7" type="ORF">EGM88_04035</name>
</gene>
<feature type="binding site" evidence="5">
    <location>
        <position position="321"/>
    </location>
    <ligand>
        <name>Ca(2+)</name>
        <dbReference type="ChEBI" id="CHEBI:29108"/>
    </ligand>
</feature>
<dbReference type="CDD" id="cd03747">
    <property type="entry name" value="Ntn_PGA_like"/>
    <property type="match status" value="1"/>
</dbReference>
<evidence type="ECO:0000256" key="3">
    <source>
        <dbReference type="ARBA" id="ARBA00023145"/>
    </source>
</evidence>
<keyword evidence="2" id="KW-0378">Hydrolase</keyword>
<comment type="similarity">
    <text evidence="1">Belongs to the peptidase S45 family.</text>
</comment>
<dbReference type="GO" id="GO:0016811">
    <property type="term" value="F:hydrolase activity, acting on carbon-nitrogen (but not peptide) bonds, in linear amides"/>
    <property type="evidence" value="ECO:0007669"/>
    <property type="project" value="InterPro"/>
</dbReference>
<dbReference type="GO" id="GO:0017000">
    <property type="term" value="P:antibiotic biosynthetic process"/>
    <property type="evidence" value="ECO:0007669"/>
    <property type="project" value="InterPro"/>
</dbReference>
<dbReference type="PANTHER" id="PTHR34218">
    <property type="entry name" value="PEPTIDASE S45 PENICILLIN AMIDASE"/>
    <property type="match status" value="1"/>
</dbReference>
<dbReference type="Gene3D" id="2.30.120.10">
    <property type="match status" value="1"/>
</dbReference>
<evidence type="ECO:0000256" key="4">
    <source>
        <dbReference type="PIRSR" id="PIRSR001227-1"/>
    </source>
</evidence>
<dbReference type="SUPFAM" id="SSF56235">
    <property type="entry name" value="N-terminal nucleophile aminohydrolases (Ntn hydrolases)"/>
    <property type="match status" value="1"/>
</dbReference>
<feature type="binding site" evidence="5">
    <location>
        <position position="319"/>
    </location>
    <ligand>
        <name>Ca(2+)</name>
        <dbReference type="ChEBI" id="CHEBI:29108"/>
    </ligand>
</feature>
<keyword evidence="3" id="KW-0865">Zymogen</keyword>
<evidence type="ECO:0000256" key="2">
    <source>
        <dbReference type="ARBA" id="ARBA00022801"/>
    </source>
</evidence>
<dbReference type="Pfam" id="PF01804">
    <property type="entry name" value="Penicil_amidase"/>
    <property type="match status" value="1"/>
</dbReference>
<keyword evidence="8" id="KW-1185">Reference proteome</keyword>
<dbReference type="InterPro" id="IPR029055">
    <property type="entry name" value="Ntn_hydrolases_N"/>
</dbReference>
<keyword evidence="6" id="KW-1133">Transmembrane helix</keyword>
<evidence type="ECO:0000313" key="8">
    <source>
        <dbReference type="Proteomes" id="UP000270856"/>
    </source>
</evidence>
<dbReference type="InterPro" id="IPR043147">
    <property type="entry name" value="Penicillin_amidase_A-knob"/>
</dbReference>
<reference evidence="7 8" key="1">
    <citation type="submission" date="2018-11" db="EMBL/GenBank/DDBJ databases">
        <title>Aureibaculum marinum gen. nov., sp. nov., a member of the family Flavobacteriaceae isolated from the Bohai Sea.</title>
        <authorList>
            <person name="Ji X."/>
        </authorList>
    </citation>
    <scope>NUCLEOTIDE SEQUENCE [LARGE SCALE GENOMIC DNA]</scope>
    <source>
        <strain evidence="7 8">BH-SD17</strain>
    </source>
</reference>
<comment type="cofactor">
    <cofactor evidence="5">
        <name>Ca(2+)</name>
        <dbReference type="ChEBI" id="CHEBI:29108"/>
    </cofactor>
    <text evidence="5">Binds 1 Ca(2+) ion per dimer.</text>
</comment>
<evidence type="ECO:0000313" key="7">
    <source>
        <dbReference type="EMBL" id="RPD99028.1"/>
    </source>
</evidence>
<accession>A0A3N4NXS0</accession>